<name>A0A0C3B3R3_SERVB</name>
<gene>
    <name evidence="1" type="ORF">M408DRAFT_260167</name>
</gene>
<dbReference type="Proteomes" id="UP000054097">
    <property type="component" value="Unassembled WGS sequence"/>
</dbReference>
<evidence type="ECO:0000313" key="2">
    <source>
        <dbReference type="Proteomes" id="UP000054097"/>
    </source>
</evidence>
<reference evidence="1 2" key="1">
    <citation type="submission" date="2014-04" db="EMBL/GenBank/DDBJ databases">
        <authorList>
            <consortium name="DOE Joint Genome Institute"/>
            <person name="Kuo A."/>
            <person name="Zuccaro A."/>
            <person name="Kohler A."/>
            <person name="Nagy L.G."/>
            <person name="Floudas D."/>
            <person name="Copeland A."/>
            <person name="Barry K.W."/>
            <person name="Cichocki N."/>
            <person name="Veneault-Fourrey C."/>
            <person name="LaButti K."/>
            <person name="Lindquist E.A."/>
            <person name="Lipzen A."/>
            <person name="Lundell T."/>
            <person name="Morin E."/>
            <person name="Murat C."/>
            <person name="Sun H."/>
            <person name="Tunlid A."/>
            <person name="Henrissat B."/>
            <person name="Grigoriev I.V."/>
            <person name="Hibbett D.S."/>
            <person name="Martin F."/>
            <person name="Nordberg H.P."/>
            <person name="Cantor M.N."/>
            <person name="Hua S.X."/>
        </authorList>
    </citation>
    <scope>NUCLEOTIDE SEQUENCE [LARGE SCALE GENOMIC DNA]</scope>
    <source>
        <strain evidence="1 2">MAFF 305830</strain>
    </source>
</reference>
<dbReference type="AlphaFoldDB" id="A0A0C3B3R3"/>
<accession>A0A0C3B3R3</accession>
<proteinExistence type="predicted"/>
<dbReference type="EMBL" id="KN824282">
    <property type="protein sequence ID" value="KIM31470.1"/>
    <property type="molecule type" value="Genomic_DNA"/>
</dbReference>
<organism evidence="1 2">
    <name type="scientific">Serendipita vermifera MAFF 305830</name>
    <dbReference type="NCBI Taxonomy" id="933852"/>
    <lineage>
        <taxon>Eukaryota</taxon>
        <taxon>Fungi</taxon>
        <taxon>Dikarya</taxon>
        <taxon>Basidiomycota</taxon>
        <taxon>Agaricomycotina</taxon>
        <taxon>Agaricomycetes</taxon>
        <taxon>Sebacinales</taxon>
        <taxon>Serendipitaceae</taxon>
        <taxon>Serendipita</taxon>
    </lineage>
</organism>
<dbReference type="OrthoDB" id="5362978at2759"/>
<keyword evidence="2" id="KW-1185">Reference proteome</keyword>
<dbReference type="HOGENOM" id="CLU_085786_3_0_1"/>
<sequence>MGAVWPEKVLRQFQTILLNPLGADFHGAYNKLLNTLFPPDSDFTVVPQYLKPSSTLTSESIVTFEIFLENRPVLMLELKTPGDLNYVSTREAADSQIRQRMVDLVATCPIPTLHAISAIGTALCFYSLETQNPNAEIKPLNIARHPTKNKRYGT</sequence>
<evidence type="ECO:0008006" key="3">
    <source>
        <dbReference type="Google" id="ProtNLM"/>
    </source>
</evidence>
<protein>
    <recommendedName>
        <fullName evidence="3">Fungal-type protein kinase domain-containing protein</fullName>
    </recommendedName>
</protein>
<reference evidence="2" key="2">
    <citation type="submission" date="2015-01" db="EMBL/GenBank/DDBJ databases">
        <title>Evolutionary Origins and Diversification of the Mycorrhizal Mutualists.</title>
        <authorList>
            <consortium name="DOE Joint Genome Institute"/>
            <consortium name="Mycorrhizal Genomics Consortium"/>
            <person name="Kohler A."/>
            <person name="Kuo A."/>
            <person name="Nagy L.G."/>
            <person name="Floudas D."/>
            <person name="Copeland A."/>
            <person name="Barry K.W."/>
            <person name="Cichocki N."/>
            <person name="Veneault-Fourrey C."/>
            <person name="LaButti K."/>
            <person name="Lindquist E.A."/>
            <person name="Lipzen A."/>
            <person name="Lundell T."/>
            <person name="Morin E."/>
            <person name="Murat C."/>
            <person name="Riley R."/>
            <person name="Ohm R."/>
            <person name="Sun H."/>
            <person name="Tunlid A."/>
            <person name="Henrissat B."/>
            <person name="Grigoriev I.V."/>
            <person name="Hibbett D.S."/>
            <person name="Martin F."/>
        </authorList>
    </citation>
    <scope>NUCLEOTIDE SEQUENCE [LARGE SCALE GENOMIC DNA]</scope>
    <source>
        <strain evidence="2">MAFF 305830</strain>
    </source>
</reference>
<dbReference type="STRING" id="933852.A0A0C3B3R3"/>
<evidence type="ECO:0000313" key="1">
    <source>
        <dbReference type="EMBL" id="KIM31470.1"/>
    </source>
</evidence>